<feature type="compositionally biased region" description="Basic residues" evidence="1">
    <location>
        <begin position="173"/>
        <end position="185"/>
    </location>
</feature>
<feature type="compositionally biased region" description="Pro residues" evidence="1">
    <location>
        <begin position="346"/>
        <end position="362"/>
    </location>
</feature>
<gene>
    <name evidence="2" type="ORF">R3P38DRAFT_3289134</name>
</gene>
<feature type="compositionally biased region" description="Polar residues" evidence="1">
    <location>
        <begin position="207"/>
        <end position="220"/>
    </location>
</feature>
<feature type="compositionally biased region" description="Basic residues" evidence="1">
    <location>
        <begin position="229"/>
        <end position="245"/>
    </location>
</feature>
<accession>A0AAV9ZUP7</accession>
<dbReference type="EMBL" id="JAWWNJ010000107">
    <property type="protein sequence ID" value="KAK6992715.1"/>
    <property type="molecule type" value="Genomic_DNA"/>
</dbReference>
<proteinExistence type="predicted"/>
<evidence type="ECO:0000256" key="1">
    <source>
        <dbReference type="SAM" id="MobiDB-lite"/>
    </source>
</evidence>
<evidence type="ECO:0000313" key="3">
    <source>
        <dbReference type="Proteomes" id="UP001362999"/>
    </source>
</evidence>
<sequence length="386" mass="43235">MSPTRKHFRVTRVSVRDHRYSKRCQHTRLCSPISSSLSDESPTDGFDSVHRQHNKLHTILICKQPNPSRFSHVYRLPPYQQTNIARLLPQTTANAKPLRFVLLLAALNALNTSFCRCPTTLTLPSNNDTKAARRSRRLNLHSRRDSVPDTSLLLFPPASPSAPHHASDSPTPRSKRPHHTNKHIKPAAFPLKPRRLVLPASPPPPFTFTNASASDSQPTNVDIFLPFRPRPRSHTNVHPRRRRPSSTRSSRAPPLHRLQSRCLYFQLYPAILAVAAALLDTVYADNAVSSATPPFAKPSPLHTYIHKKYRGIKGVASPLDPYPTPPLDRDRPTAANAPTSSSRRISPPPRSPVIPKPKPTVPFNPFASTTPRLPTCSEIRWKPNQI</sequence>
<feature type="region of interest" description="Disordered" evidence="1">
    <location>
        <begin position="125"/>
        <end position="254"/>
    </location>
</feature>
<keyword evidence="3" id="KW-1185">Reference proteome</keyword>
<organism evidence="2 3">
    <name type="scientific">Favolaschia claudopus</name>
    <dbReference type="NCBI Taxonomy" id="2862362"/>
    <lineage>
        <taxon>Eukaryota</taxon>
        <taxon>Fungi</taxon>
        <taxon>Dikarya</taxon>
        <taxon>Basidiomycota</taxon>
        <taxon>Agaricomycotina</taxon>
        <taxon>Agaricomycetes</taxon>
        <taxon>Agaricomycetidae</taxon>
        <taxon>Agaricales</taxon>
        <taxon>Marasmiineae</taxon>
        <taxon>Mycenaceae</taxon>
        <taxon>Favolaschia</taxon>
    </lineage>
</organism>
<feature type="compositionally biased region" description="Basic residues" evidence="1">
    <location>
        <begin position="132"/>
        <end position="141"/>
    </location>
</feature>
<comment type="caution">
    <text evidence="2">The sequence shown here is derived from an EMBL/GenBank/DDBJ whole genome shotgun (WGS) entry which is preliminary data.</text>
</comment>
<protein>
    <submittedName>
        <fullName evidence="2">Uncharacterized protein</fullName>
    </submittedName>
</protein>
<reference evidence="2 3" key="1">
    <citation type="journal article" date="2024" name="J Genomics">
        <title>Draft genome sequencing and assembly of Favolaschia claudopus CIRM-BRFM 2984 isolated from oak limbs.</title>
        <authorList>
            <person name="Navarro D."/>
            <person name="Drula E."/>
            <person name="Chaduli D."/>
            <person name="Cazenave R."/>
            <person name="Ahrendt S."/>
            <person name="Wang J."/>
            <person name="Lipzen A."/>
            <person name="Daum C."/>
            <person name="Barry K."/>
            <person name="Grigoriev I.V."/>
            <person name="Favel A."/>
            <person name="Rosso M.N."/>
            <person name="Martin F."/>
        </authorList>
    </citation>
    <scope>NUCLEOTIDE SEQUENCE [LARGE SCALE GENOMIC DNA]</scope>
    <source>
        <strain evidence="2 3">CIRM-BRFM 2984</strain>
    </source>
</reference>
<dbReference type="AlphaFoldDB" id="A0AAV9ZUP7"/>
<feature type="compositionally biased region" description="Low complexity" evidence="1">
    <location>
        <begin position="151"/>
        <end position="170"/>
    </location>
</feature>
<name>A0AAV9ZUP7_9AGAR</name>
<evidence type="ECO:0000313" key="2">
    <source>
        <dbReference type="EMBL" id="KAK6992715.1"/>
    </source>
</evidence>
<dbReference type="Proteomes" id="UP001362999">
    <property type="component" value="Unassembled WGS sequence"/>
</dbReference>
<feature type="region of interest" description="Disordered" evidence="1">
    <location>
        <begin position="315"/>
        <end position="369"/>
    </location>
</feature>